<dbReference type="EMBL" id="CP066076">
    <property type="protein sequence ID" value="QQC67314.1"/>
    <property type="molecule type" value="Genomic_DNA"/>
</dbReference>
<evidence type="ECO:0000313" key="2">
    <source>
        <dbReference type="Proteomes" id="UP000595610"/>
    </source>
</evidence>
<evidence type="ECO:0000313" key="1">
    <source>
        <dbReference type="EMBL" id="QQC67314.1"/>
    </source>
</evidence>
<sequence>MENEDNCPFGPSHPMWAEVYALRLTVAAIRRARGKPNLNTLSPGTPEYEEVAQDFARDVLRAIGDDSYGDDFFGVGAAG</sequence>
<dbReference type="Proteomes" id="UP000595610">
    <property type="component" value="Chromosome 2"/>
</dbReference>
<keyword evidence="2" id="KW-1185">Reference proteome</keyword>
<gene>
    <name evidence="1" type="ORF">I6I06_20395</name>
</gene>
<accession>A0A7T4N8P6</accession>
<dbReference type="AlphaFoldDB" id="A0A7T4N8P6"/>
<protein>
    <submittedName>
        <fullName evidence="1">Uncharacterized protein</fullName>
    </submittedName>
</protein>
<organism evidence="1 2">
    <name type="scientific">Paraburkholderia ginsengisoli</name>
    <dbReference type="NCBI Taxonomy" id="311231"/>
    <lineage>
        <taxon>Bacteria</taxon>
        <taxon>Pseudomonadati</taxon>
        <taxon>Pseudomonadota</taxon>
        <taxon>Betaproteobacteria</taxon>
        <taxon>Burkholderiales</taxon>
        <taxon>Burkholderiaceae</taxon>
        <taxon>Paraburkholderia</taxon>
    </lineage>
</organism>
<dbReference type="RefSeq" id="WP_042329439.1">
    <property type="nucleotide sequence ID" value="NZ_CP066076.1"/>
</dbReference>
<reference evidence="1 2" key="1">
    <citation type="submission" date="2020-12" db="EMBL/GenBank/DDBJ databases">
        <title>FDA dAtabase for Regulatory Grade micrObial Sequences (FDA-ARGOS): Supporting development and validation of Infectious Disease Dx tests.</title>
        <authorList>
            <person name="Nelson B."/>
            <person name="Plummer A."/>
            <person name="Tallon L."/>
            <person name="Sadzewicz L."/>
            <person name="Zhao X."/>
            <person name="Boylan J."/>
            <person name="Ott S."/>
            <person name="Bowen H."/>
            <person name="Vavikolanu K."/>
            <person name="Mehta A."/>
            <person name="Aluvathingal J."/>
            <person name="Nadendla S."/>
            <person name="Myers T."/>
            <person name="Yan Y."/>
            <person name="Sichtig H."/>
        </authorList>
    </citation>
    <scope>NUCLEOTIDE SEQUENCE [LARGE SCALE GENOMIC DNA]</scope>
    <source>
        <strain evidence="1 2">FDAARGOS_1049</strain>
    </source>
</reference>
<name>A0A7T4N8P6_9BURK</name>
<proteinExistence type="predicted"/>
<dbReference type="KEGG" id="pgis:I6I06_20395"/>